<dbReference type="AlphaFoldDB" id="A0A9N8ZAZ8"/>
<evidence type="ECO:0000313" key="1">
    <source>
        <dbReference type="EMBL" id="CAG8481374.1"/>
    </source>
</evidence>
<name>A0A9N8ZAZ8_9GLOM</name>
<keyword evidence="2" id="KW-1185">Reference proteome</keyword>
<protein>
    <submittedName>
        <fullName evidence="1">9983_t:CDS:1</fullName>
    </submittedName>
</protein>
<gene>
    <name evidence="1" type="ORF">DEBURN_LOCUS3682</name>
</gene>
<proteinExistence type="predicted"/>
<comment type="caution">
    <text evidence="1">The sequence shown here is derived from an EMBL/GenBank/DDBJ whole genome shotgun (WGS) entry which is preliminary data.</text>
</comment>
<reference evidence="1" key="1">
    <citation type="submission" date="2021-06" db="EMBL/GenBank/DDBJ databases">
        <authorList>
            <person name="Kallberg Y."/>
            <person name="Tangrot J."/>
            <person name="Rosling A."/>
        </authorList>
    </citation>
    <scope>NUCLEOTIDE SEQUENCE</scope>
    <source>
        <strain evidence="1">AZ414A</strain>
    </source>
</reference>
<accession>A0A9N8ZAZ8</accession>
<sequence>MQTAAKLPAKDYVKMAEIPFRYWKELTKGLPEENSIEIKRWSGENDKKSGLDLALIKIR</sequence>
<dbReference type="OrthoDB" id="2408098at2759"/>
<evidence type="ECO:0000313" key="2">
    <source>
        <dbReference type="Proteomes" id="UP000789706"/>
    </source>
</evidence>
<dbReference type="EMBL" id="CAJVPK010000242">
    <property type="protein sequence ID" value="CAG8481374.1"/>
    <property type="molecule type" value="Genomic_DNA"/>
</dbReference>
<organism evidence="1 2">
    <name type="scientific">Diversispora eburnea</name>
    <dbReference type="NCBI Taxonomy" id="1213867"/>
    <lineage>
        <taxon>Eukaryota</taxon>
        <taxon>Fungi</taxon>
        <taxon>Fungi incertae sedis</taxon>
        <taxon>Mucoromycota</taxon>
        <taxon>Glomeromycotina</taxon>
        <taxon>Glomeromycetes</taxon>
        <taxon>Diversisporales</taxon>
        <taxon>Diversisporaceae</taxon>
        <taxon>Diversispora</taxon>
    </lineage>
</organism>
<dbReference type="Proteomes" id="UP000789706">
    <property type="component" value="Unassembled WGS sequence"/>
</dbReference>